<reference evidence="1 2" key="1">
    <citation type="journal article" date="2024" name="J Genomics">
        <title>Draft genome sequencing and assembly of Favolaschia claudopus CIRM-BRFM 2984 isolated from oak limbs.</title>
        <authorList>
            <person name="Navarro D."/>
            <person name="Drula E."/>
            <person name="Chaduli D."/>
            <person name="Cazenave R."/>
            <person name="Ahrendt S."/>
            <person name="Wang J."/>
            <person name="Lipzen A."/>
            <person name="Daum C."/>
            <person name="Barry K."/>
            <person name="Grigoriev I.V."/>
            <person name="Favel A."/>
            <person name="Rosso M.N."/>
            <person name="Martin F."/>
        </authorList>
    </citation>
    <scope>NUCLEOTIDE SEQUENCE [LARGE SCALE GENOMIC DNA]</scope>
    <source>
        <strain evidence="1 2">CIRM-BRFM 2984</strain>
    </source>
</reference>
<dbReference type="Proteomes" id="UP001362999">
    <property type="component" value="Unassembled WGS sequence"/>
</dbReference>
<dbReference type="AlphaFoldDB" id="A0AAW0DT52"/>
<proteinExistence type="predicted"/>
<sequence length="226" mass="24685">MFVFSGAPTTGSLDSKLHQDTYDTSSKRYPAPFGLWQRGNDGNNEYAHLQKVRIVGASIVQHSARIVVVSIPSTLIPGRFFEGLIHRIEGALKLGSSFMFNKLSFDASHSNIPRNYDKGRNYGGLKSILVQANAEDSVYAGSNLHQNYAGILPEAETLTLHIQPPVCFNFNAETMPVSPGPNTPPISDSHLLPPRTRGRISTIPRRSPAASFALPDLTRLSRSVSV</sequence>
<comment type="caution">
    <text evidence="1">The sequence shown here is derived from an EMBL/GenBank/DDBJ whole genome shotgun (WGS) entry which is preliminary data.</text>
</comment>
<keyword evidence="2" id="KW-1185">Reference proteome</keyword>
<evidence type="ECO:0000313" key="2">
    <source>
        <dbReference type="Proteomes" id="UP001362999"/>
    </source>
</evidence>
<evidence type="ECO:0000313" key="1">
    <source>
        <dbReference type="EMBL" id="KAK7055799.1"/>
    </source>
</evidence>
<organism evidence="1 2">
    <name type="scientific">Favolaschia claudopus</name>
    <dbReference type="NCBI Taxonomy" id="2862362"/>
    <lineage>
        <taxon>Eukaryota</taxon>
        <taxon>Fungi</taxon>
        <taxon>Dikarya</taxon>
        <taxon>Basidiomycota</taxon>
        <taxon>Agaricomycotina</taxon>
        <taxon>Agaricomycetes</taxon>
        <taxon>Agaricomycetidae</taxon>
        <taxon>Agaricales</taxon>
        <taxon>Marasmiineae</taxon>
        <taxon>Mycenaceae</taxon>
        <taxon>Favolaschia</taxon>
    </lineage>
</organism>
<dbReference type="EMBL" id="JAWWNJ010000005">
    <property type="protein sequence ID" value="KAK7055799.1"/>
    <property type="molecule type" value="Genomic_DNA"/>
</dbReference>
<gene>
    <name evidence="1" type="ORF">R3P38DRAFT_3170464</name>
</gene>
<protein>
    <submittedName>
        <fullName evidence="1">Uncharacterized protein</fullName>
    </submittedName>
</protein>
<accession>A0AAW0DT52</accession>
<name>A0AAW0DT52_9AGAR</name>